<dbReference type="EnsemblMetazoa" id="XM_014392493.2">
    <property type="protein sequence ID" value="XP_014247979.1"/>
    <property type="gene ID" value="LOC106665786"/>
</dbReference>
<reference evidence="2" key="1">
    <citation type="submission" date="2022-01" db="UniProtKB">
        <authorList>
            <consortium name="EnsemblMetazoa"/>
        </authorList>
    </citation>
    <scope>IDENTIFICATION</scope>
</reference>
<dbReference type="AlphaFoldDB" id="A0A8I6RN32"/>
<evidence type="ECO:0000256" key="1">
    <source>
        <dbReference type="SAM" id="SignalP"/>
    </source>
</evidence>
<dbReference type="GeneID" id="106665786"/>
<keyword evidence="3" id="KW-1185">Reference proteome</keyword>
<dbReference type="Proteomes" id="UP000494040">
    <property type="component" value="Unassembled WGS sequence"/>
</dbReference>
<accession>A0A8I6RN32</accession>
<dbReference type="KEGG" id="clec:106665786"/>
<feature type="chain" id="PRO_5035157637" evidence="1">
    <location>
        <begin position="21"/>
        <end position="185"/>
    </location>
</feature>
<feature type="signal peptide" evidence="1">
    <location>
        <begin position="1"/>
        <end position="20"/>
    </location>
</feature>
<organism evidence="2 3">
    <name type="scientific">Cimex lectularius</name>
    <name type="common">Bed bug</name>
    <name type="synonym">Acanthia lectularia</name>
    <dbReference type="NCBI Taxonomy" id="79782"/>
    <lineage>
        <taxon>Eukaryota</taxon>
        <taxon>Metazoa</taxon>
        <taxon>Ecdysozoa</taxon>
        <taxon>Arthropoda</taxon>
        <taxon>Hexapoda</taxon>
        <taxon>Insecta</taxon>
        <taxon>Pterygota</taxon>
        <taxon>Neoptera</taxon>
        <taxon>Paraneoptera</taxon>
        <taxon>Hemiptera</taxon>
        <taxon>Heteroptera</taxon>
        <taxon>Panheteroptera</taxon>
        <taxon>Cimicomorpha</taxon>
        <taxon>Cimicidae</taxon>
        <taxon>Cimex</taxon>
    </lineage>
</organism>
<protein>
    <submittedName>
        <fullName evidence="2">Uncharacterized protein</fullName>
    </submittedName>
</protein>
<evidence type="ECO:0000313" key="2">
    <source>
        <dbReference type="EnsemblMetazoa" id="XP_014247979.1"/>
    </source>
</evidence>
<dbReference type="RefSeq" id="XP_014247979.1">
    <property type="nucleotide sequence ID" value="XM_014392493.2"/>
</dbReference>
<keyword evidence="1" id="KW-0732">Signal</keyword>
<sequence>MSPYLLLFALCVLLLNGICAEDKVDDAEVDKSIIPTGPAYINNEKRTLFAMSVMGWMSYIFKNVYKPVRRVYVKFQPEIVFVKCLLNPRMRLEQFKQEIFKGNRNNLFSDAQQNYEDYYMRETPSNSYTYNTNYPMTSDYNAGMSRLITSAYNTWIEMADKLKKREGMWCIIDYCKRRFFRWLDE</sequence>
<proteinExistence type="predicted"/>
<name>A0A8I6RN32_CIMLE</name>
<evidence type="ECO:0000313" key="3">
    <source>
        <dbReference type="Proteomes" id="UP000494040"/>
    </source>
</evidence>